<evidence type="ECO:0000256" key="2">
    <source>
        <dbReference type="SAM" id="MobiDB-lite"/>
    </source>
</evidence>
<dbReference type="SUPFAM" id="SSF82784">
    <property type="entry name" value="OsmC-like"/>
    <property type="match status" value="1"/>
</dbReference>
<feature type="compositionally biased region" description="Polar residues" evidence="2">
    <location>
        <begin position="35"/>
        <end position="47"/>
    </location>
</feature>
<evidence type="ECO:0000313" key="4">
    <source>
        <dbReference type="Proteomes" id="UP000051236"/>
    </source>
</evidence>
<keyword evidence="4" id="KW-1185">Reference proteome</keyword>
<name>A0A0R1XRR3_9LACO</name>
<dbReference type="InterPro" id="IPR003718">
    <property type="entry name" value="OsmC/Ohr_fam"/>
</dbReference>
<dbReference type="InterPro" id="IPR036102">
    <property type="entry name" value="OsmC/Ohrsf"/>
</dbReference>
<dbReference type="InterPro" id="IPR019953">
    <property type="entry name" value="OHR"/>
</dbReference>
<dbReference type="NCBIfam" id="TIGR03561">
    <property type="entry name" value="organ_hyd_perox"/>
    <property type="match status" value="1"/>
</dbReference>
<dbReference type="GO" id="GO:0006979">
    <property type="term" value="P:response to oxidative stress"/>
    <property type="evidence" value="ECO:0007669"/>
    <property type="project" value="InterPro"/>
</dbReference>
<dbReference type="eggNOG" id="COG1764">
    <property type="taxonomic scope" value="Bacteria"/>
</dbReference>
<sequence length="141" mass="15149">MAVSYEDMKKISVKTMVNEGGREGESKAPNGSLDVRTSMSDKPGTTTPEQLFAAGFSACFNGAMVFPLEAAGKGDLNRTVRAEVELYNGPTKTDFKLKVHLIGHVDGLSPEETIGFMKETENICPYSKAIVGNVEVDLSAE</sequence>
<dbReference type="AlphaFoldDB" id="A0A0R1XRR3"/>
<dbReference type="EMBL" id="AZGA01000065">
    <property type="protein sequence ID" value="KRM32882.1"/>
    <property type="molecule type" value="Genomic_DNA"/>
</dbReference>
<dbReference type="Proteomes" id="UP000051236">
    <property type="component" value="Unassembled WGS sequence"/>
</dbReference>
<comment type="caution">
    <text evidence="3">The sequence shown here is derived from an EMBL/GenBank/DDBJ whole genome shotgun (WGS) entry which is preliminary data.</text>
</comment>
<gene>
    <name evidence="3" type="ORF">FC83_GL000166</name>
</gene>
<dbReference type="Gene3D" id="3.30.300.20">
    <property type="match status" value="1"/>
</dbReference>
<dbReference type="InterPro" id="IPR015946">
    <property type="entry name" value="KH_dom-like_a/b"/>
</dbReference>
<dbReference type="Pfam" id="PF02566">
    <property type="entry name" value="OsmC"/>
    <property type="match status" value="1"/>
</dbReference>
<accession>A0A0R1XRR3</accession>
<dbReference type="PANTHER" id="PTHR33797:SF2">
    <property type="entry name" value="ORGANIC HYDROPEROXIDE RESISTANCE PROTEIN-LIKE"/>
    <property type="match status" value="1"/>
</dbReference>
<feature type="region of interest" description="Disordered" evidence="2">
    <location>
        <begin position="16"/>
        <end position="47"/>
    </location>
</feature>
<dbReference type="STRING" id="1423734.FC83_GL000166"/>
<evidence type="ECO:0000256" key="1">
    <source>
        <dbReference type="ARBA" id="ARBA00007378"/>
    </source>
</evidence>
<reference evidence="3 4" key="1">
    <citation type="journal article" date="2015" name="Genome Announc.">
        <title>Expanding the biotechnology potential of lactobacilli through comparative genomics of 213 strains and associated genera.</title>
        <authorList>
            <person name="Sun Z."/>
            <person name="Harris H.M."/>
            <person name="McCann A."/>
            <person name="Guo C."/>
            <person name="Argimon S."/>
            <person name="Zhang W."/>
            <person name="Yang X."/>
            <person name="Jeffery I.B."/>
            <person name="Cooney J.C."/>
            <person name="Kagawa T.F."/>
            <person name="Liu W."/>
            <person name="Song Y."/>
            <person name="Salvetti E."/>
            <person name="Wrobel A."/>
            <person name="Rasinkangas P."/>
            <person name="Parkhill J."/>
            <person name="Rea M.C."/>
            <person name="O'Sullivan O."/>
            <person name="Ritari J."/>
            <person name="Douillard F.P."/>
            <person name="Paul Ross R."/>
            <person name="Yang R."/>
            <person name="Briner A.E."/>
            <person name="Felis G.E."/>
            <person name="de Vos W.M."/>
            <person name="Barrangou R."/>
            <person name="Klaenhammer T.R."/>
            <person name="Caufield P.W."/>
            <person name="Cui Y."/>
            <person name="Zhang H."/>
            <person name="O'Toole P.W."/>
        </authorList>
    </citation>
    <scope>NUCLEOTIDE SEQUENCE [LARGE SCALE GENOMIC DNA]</scope>
    <source>
        <strain evidence="3 4">DSM 18527</strain>
    </source>
</reference>
<proteinExistence type="inferred from homology"/>
<evidence type="ECO:0000313" key="3">
    <source>
        <dbReference type="EMBL" id="KRM32882.1"/>
    </source>
</evidence>
<comment type="similarity">
    <text evidence="1">Belongs to the OsmC/Ohr family.</text>
</comment>
<organism evidence="3 4">
    <name type="scientific">Agrilactobacillus composti DSM 18527 = JCM 14202</name>
    <dbReference type="NCBI Taxonomy" id="1423734"/>
    <lineage>
        <taxon>Bacteria</taxon>
        <taxon>Bacillati</taxon>
        <taxon>Bacillota</taxon>
        <taxon>Bacilli</taxon>
        <taxon>Lactobacillales</taxon>
        <taxon>Lactobacillaceae</taxon>
        <taxon>Agrilactobacillus</taxon>
    </lineage>
</organism>
<dbReference type="PATRIC" id="fig|1423734.3.peg.166"/>
<protein>
    <submittedName>
        <fullName evidence="3">Organic hydroperoxide resistance protein</fullName>
    </submittedName>
</protein>
<dbReference type="PANTHER" id="PTHR33797">
    <property type="entry name" value="ORGANIC HYDROPEROXIDE RESISTANCE PROTEIN-LIKE"/>
    <property type="match status" value="1"/>
</dbReference>
<dbReference type="RefSeq" id="WP_057002759.1">
    <property type="nucleotide sequence ID" value="NZ_AZGA01000065.1"/>
</dbReference>